<proteinExistence type="inferred from homology"/>
<dbReference type="EMBL" id="FNEK01000024">
    <property type="protein sequence ID" value="SDJ78946.1"/>
    <property type="molecule type" value="Genomic_DNA"/>
</dbReference>
<comment type="similarity">
    <text evidence="2">Belongs to the bacterial sugar transferase family.</text>
</comment>
<evidence type="ECO:0000256" key="8">
    <source>
        <dbReference type="SAM" id="Phobius"/>
    </source>
</evidence>
<dbReference type="GO" id="GO:0016020">
    <property type="term" value="C:membrane"/>
    <property type="evidence" value="ECO:0007669"/>
    <property type="project" value="UniProtKB-SubCell"/>
</dbReference>
<evidence type="ECO:0000256" key="2">
    <source>
        <dbReference type="ARBA" id="ARBA00006464"/>
    </source>
</evidence>
<evidence type="ECO:0000259" key="9">
    <source>
        <dbReference type="Pfam" id="PF02397"/>
    </source>
</evidence>
<evidence type="ECO:0000256" key="1">
    <source>
        <dbReference type="ARBA" id="ARBA00004141"/>
    </source>
</evidence>
<dbReference type="Pfam" id="PF02397">
    <property type="entry name" value="Bac_transf"/>
    <property type="match status" value="1"/>
</dbReference>
<keyword evidence="4 8" id="KW-0812">Transmembrane</keyword>
<evidence type="ECO:0000256" key="3">
    <source>
        <dbReference type="ARBA" id="ARBA00022679"/>
    </source>
</evidence>
<gene>
    <name evidence="10" type="ORF">SAMN04488026_102430</name>
</gene>
<evidence type="ECO:0000256" key="5">
    <source>
        <dbReference type="ARBA" id="ARBA00022989"/>
    </source>
</evidence>
<organism evidence="10 11">
    <name type="scientific">Aliiruegeria lutimaris</name>
    <dbReference type="NCBI Taxonomy" id="571298"/>
    <lineage>
        <taxon>Bacteria</taxon>
        <taxon>Pseudomonadati</taxon>
        <taxon>Pseudomonadota</taxon>
        <taxon>Alphaproteobacteria</taxon>
        <taxon>Rhodobacterales</taxon>
        <taxon>Roseobacteraceae</taxon>
        <taxon>Aliiruegeria</taxon>
    </lineage>
</organism>
<evidence type="ECO:0000313" key="10">
    <source>
        <dbReference type="EMBL" id="SDJ78946.1"/>
    </source>
</evidence>
<name>A0A1G8WLH5_9RHOB</name>
<evidence type="ECO:0000256" key="7">
    <source>
        <dbReference type="ARBA" id="ARBA00023169"/>
    </source>
</evidence>
<feature type="transmembrane region" description="Helical" evidence="8">
    <location>
        <begin position="30"/>
        <end position="53"/>
    </location>
</feature>
<sequence>MPATQKVPAFVSLAAPGIRAGEVPLFKRPFDILAATAILLAIAPLLALIALSIKLGSRGPVFFRQERVGRNGSPFTMWKFRSMYVDAEARLAALQGASERDGVCFKMRDDPRVTAVGRLLRRSSLDELPQLFNVLLGDMSLVGPRPALPREVAQYSANDRNRLAALPGITGLWQVSGRADISFEEMIRLDLAYIRDCSLLTDLRLLLATVSAVVTARGAY</sequence>
<keyword evidence="3 10" id="KW-0808">Transferase</keyword>
<dbReference type="PANTHER" id="PTHR30576:SF10">
    <property type="entry name" value="SLL5057 PROTEIN"/>
    <property type="match status" value="1"/>
</dbReference>
<dbReference type="GO" id="GO:0000271">
    <property type="term" value="P:polysaccharide biosynthetic process"/>
    <property type="evidence" value="ECO:0007669"/>
    <property type="project" value="UniProtKB-KW"/>
</dbReference>
<dbReference type="AlphaFoldDB" id="A0A1G8WLH5"/>
<comment type="subcellular location">
    <subcellularLocation>
        <location evidence="1">Membrane</location>
        <topology evidence="1">Multi-pass membrane protein</topology>
    </subcellularLocation>
</comment>
<dbReference type="Proteomes" id="UP000199382">
    <property type="component" value="Unassembled WGS sequence"/>
</dbReference>
<dbReference type="NCBIfam" id="TIGR03025">
    <property type="entry name" value="EPS_sugtrans"/>
    <property type="match status" value="1"/>
</dbReference>
<evidence type="ECO:0000256" key="4">
    <source>
        <dbReference type="ARBA" id="ARBA00022692"/>
    </source>
</evidence>
<feature type="domain" description="Bacterial sugar transferase" evidence="9">
    <location>
        <begin position="27"/>
        <end position="214"/>
    </location>
</feature>
<evidence type="ECO:0000313" key="11">
    <source>
        <dbReference type="Proteomes" id="UP000199382"/>
    </source>
</evidence>
<protein>
    <submittedName>
        <fullName evidence="10">Exopolysaccharide biosynthesis polyprenyl glycosylphosphotransferase</fullName>
    </submittedName>
</protein>
<keyword evidence="11" id="KW-1185">Reference proteome</keyword>
<keyword evidence="6 8" id="KW-0472">Membrane</keyword>
<dbReference type="PANTHER" id="PTHR30576">
    <property type="entry name" value="COLANIC BIOSYNTHESIS UDP-GLUCOSE LIPID CARRIER TRANSFERASE"/>
    <property type="match status" value="1"/>
</dbReference>
<dbReference type="GO" id="GO:0016780">
    <property type="term" value="F:phosphotransferase activity, for other substituted phosphate groups"/>
    <property type="evidence" value="ECO:0007669"/>
    <property type="project" value="TreeGrafter"/>
</dbReference>
<evidence type="ECO:0000256" key="6">
    <source>
        <dbReference type="ARBA" id="ARBA00023136"/>
    </source>
</evidence>
<accession>A0A1G8WLH5</accession>
<reference evidence="10 11" key="1">
    <citation type="submission" date="2016-10" db="EMBL/GenBank/DDBJ databases">
        <authorList>
            <person name="de Groot N.N."/>
        </authorList>
    </citation>
    <scope>NUCLEOTIDE SEQUENCE [LARGE SCALE GENOMIC DNA]</scope>
    <source>
        <strain evidence="10 11">DSM 25294</strain>
    </source>
</reference>
<keyword evidence="5 8" id="KW-1133">Transmembrane helix</keyword>
<keyword evidence="7" id="KW-0270">Exopolysaccharide synthesis</keyword>
<dbReference type="InterPro" id="IPR003362">
    <property type="entry name" value="Bact_transf"/>
</dbReference>
<dbReference type="InterPro" id="IPR017475">
    <property type="entry name" value="EPS_sugar_tfrase"/>
</dbReference>
<dbReference type="STRING" id="571298.SAMN04488026_102430"/>